<dbReference type="STRING" id="403935.SAMN05216481_104140"/>
<evidence type="ECO:0000313" key="2">
    <source>
        <dbReference type="EMBL" id="SEQ13706.1"/>
    </source>
</evidence>
<evidence type="ECO:0008006" key="4">
    <source>
        <dbReference type="Google" id="ProtNLM"/>
    </source>
</evidence>
<accession>A0A1H9DJP1</accession>
<protein>
    <recommendedName>
        <fullName evidence="4">YbdD/YjiX family protein</fullName>
    </recommendedName>
</protein>
<gene>
    <name evidence="2" type="ORF">SAMN05216481_104140</name>
</gene>
<keyword evidence="3" id="KW-1185">Reference proteome</keyword>
<evidence type="ECO:0000256" key="1">
    <source>
        <dbReference type="SAM" id="MobiDB-lite"/>
    </source>
</evidence>
<dbReference type="Proteomes" id="UP000199055">
    <property type="component" value="Unassembled WGS sequence"/>
</dbReference>
<dbReference type="RefSeq" id="WP_093658121.1">
    <property type="nucleotide sequence ID" value="NZ_FOET01000004.1"/>
</dbReference>
<sequence>MTGALLDRAARLLRGVRWYLREFSGEADYERFRLRHLREHPGEPVPSWRDYERQRARHREEHPQSRCC</sequence>
<evidence type="ECO:0000313" key="3">
    <source>
        <dbReference type="Proteomes" id="UP000199055"/>
    </source>
</evidence>
<dbReference type="InterPro" id="IPR007423">
    <property type="entry name" value="Sel_put"/>
</dbReference>
<dbReference type="Pfam" id="PF04328">
    <property type="entry name" value="Sel_put"/>
    <property type="match status" value="1"/>
</dbReference>
<feature type="region of interest" description="Disordered" evidence="1">
    <location>
        <begin position="41"/>
        <end position="68"/>
    </location>
</feature>
<proteinExistence type="predicted"/>
<dbReference type="AlphaFoldDB" id="A0A1H9DJP1"/>
<reference evidence="2 3" key="1">
    <citation type="submission" date="2016-10" db="EMBL/GenBank/DDBJ databases">
        <authorList>
            <person name="de Groot N.N."/>
        </authorList>
    </citation>
    <scope>NUCLEOTIDE SEQUENCE [LARGE SCALE GENOMIC DNA]</scope>
    <source>
        <strain evidence="2 3">CGMCC 4.3519</strain>
    </source>
</reference>
<dbReference type="EMBL" id="FOET01000004">
    <property type="protein sequence ID" value="SEQ13706.1"/>
    <property type="molecule type" value="Genomic_DNA"/>
</dbReference>
<feature type="compositionally biased region" description="Basic and acidic residues" evidence="1">
    <location>
        <begin position="49"/>
        <end position="68"/>
    </location>
</feature>
<organism evidence="2 3">
    <name type="scientific">Streptomyces radiopugnans</name>
    <dbReference type="NCBI Taxonomy" id="403935"/>
    <lineage>
        <taxon>Bacteria</taxon>
        <taxon>Bacillati</taxon>
        <taxon>Actinomycetota</taxon>
        <taxon>Actinomycetes</taxon>
        <taxon>Kitasatosporales</taxon>
        <taxon>Streptomycetaceae</taxon>
        <taxon>Streptomyces</taxon>
    </lineage>
</organism>
<name>A0A1H9DJP1_9ACTN</name>